<dbReference type="eggNOG" id="COG0501">
    <property type="taxonomic scope" value="Bacteria"/>
</dbReference>
<dbReference type="RefSeq" id="WP_011367088.1">
    <property type="nucleotide sequence ID" value="NC_007519.1"/>
</dbReference>
<evidence type="ECO:0000256" key="2">
    <source>
        <dbReference type="ARBA" id="ARBA00022475"/>
    </source>
</evidence>
<keyword evidence="11" id="KW-0997">Cell inner membrane</keyword>
<sequence length="283" mass="30391">MTSQLKTVLLLALLSGLIIVMGGVMGGRTGLFFAFAFALLMNVGSYWYSDKIVLKMYNAREVSPSEAPMLHAMVDEVVMRAGIPKPRVCIIPEQTPNAFATGRNPEHGVVAVTEGIMHLLTPEELKGVIAHEVGHIANRDILVQSVAGVMASVIVMLGNILQFTAIFGGGNNDEEGGGNPIAALAMAFLAPVAASLIQFAISRSREFMADEAGARYSGNPMYLASALQKLGAYSGRIPMQSGNQATAHMFIVNPFSGVRMAELFSTHPPMEERIRRLQQMAGR</sequence>
<keyword evidence="4 11" id="KW-0812">Transmembrane</keyword>
<evidence type="ECO:0000256" key="10">
    <source>
        <dbReference type="ARBA" id="ARBA00023136"/>
    </source>
</evidence>
<keyword evidence="3 11" id="KW-0645">Protease</keyword>
<dbReference type="PANTHER" id="PTHR43221:SF2">
    <property type="entry name" value="PROTEASE HTPX HOMOLOG"/>
    <property type="match status" value="1"/>
</dbReference>
<evidence type="ECO:0000259" key="12">
    <source>
        <dbReference type="Pfam" id="PF01435"/>
    </source>
</evidence>
<evidence type="ECO:0000256" key="9">
    <source>
        <dbReference type="ARBA" id="ARBA00023049"/>
    </source>
</evidence>
<evidence type="ECO:0000256" key="7">
    <source>
        <dbReference type="ARBA" id="ARBA00022833"/>
    </source>
</evidence>
<feature type="binding site" evidence="11">
    <location>
        <position position="135"/>
    </location>
    <ligand>
        <name>Zn(2+)</name>
        <dbReference type="ChEBI" id="CHEBI:29105"/>
        <note>catalytic</note>
    </ligand>
</feature>
<dbReference type="CDD" id="cd07336">
    <property type="entry name" value="M48B_HtpX_like"/>
    <property type="match status" value="1"/>
</dbReference>
<dbReference type="Gene3D" id="3.30.2010.10">
    <property type="entry name" value="Metalloproteases ('zincins'), catalytic domain"/>
    <property type="match status" value="1"/>
</dbReference>
<accession>Q313P4</accession>
<keyword evidence="9 11" id="KW-0482">Metalloprotease</keyword>
<reference evidence="13 14" key="1">
    <citation type="journal article" date="2011" name="J. Bacteriol.">
        <title>Complete genome sequence and updated annotation of Desulfovibrio alaskensis G20.</title>
        <authorList>
            <person name="Hauser L.J."/>
            <person name="Land M.L."/>
            <person name="Brown S.D."/>
            <person name="Larimer F."/>
            <person name="Keller K.L."/>
            <person name="Rapp-Giles B.J."/>
            <person name="Price M.N."/>
            <person name="Lin M."/>
            <person name="Bruce D.C."/>
            <person name="Detter J.C."/>
            <person name="Tapia R."/>
            <person name="Han C.S."/>
            <person name="Goodwin L.A."/>
            <person name="Cheng J.F."/>
            <person name="Pitluck S."/>
            <person name="Copeland A."/>
            <person name="Lucas S."/>
            <person name="Nolan M."/>
            <person name="Lapidus A.L."/>
            <person name="Palumbo A.V."/>
            <person name="Wall J.D."/>
        </authorList>
    </citation>
    <scope>NUCLEOTIDE SEQUENCE [LARGE SCALE GENOMIC DNA]</scope>
    <source>
        <strain evidence="14">ATCC BAA 1058 / DSM 17464 / G20</strain>
    </source>
</reference>
<feature type="domain" description="Peptidase M48" evidence="12">
    <location>
        <begin position="65"/>
        <end position="280"/>
    </location>
</feature>
<keyword evidence="5 11" id="KW-0479">Metal-binding</keyword>
<dbReference type="AlphaFoldDB" id="Q313P4"/>
<dbReference type="EMBL" id="CP000112">
    <property type="protein sequence ID" value="ABB37852.1"/>
    <property type="molecule type" value="Genomic_DNA"/>
</dbReference>
<evidence type="ECO:0000256" key="1">
    <source>
        <dbReference type="ARBA" id="ARBA00009779"/>
    </source>
</evidence>
<dbReference type="GO" id="GO:0004222">
    <property type="term" value="F:metalloendopeptidase activity"/>
    <property type="evidence" value="ECO:0007669"/>
    <property type="project" value="UniProtKB-UniRule"/>
</dbReference>
<keyword evidence="2 11" id="KW-1003">Cell membrane</keyword>
<feature type="binding site" evidence="11">
    <location>
        <position position="206"/>
    </location>
    <ligand>
        <name>Zn(2+)</name>
        <dbReference type="ChEBI" id="CHEBI:29105"/>
        <note>catalytic</note>
    </ligand>
</feature>
<comment type="subcellular location">
    <subcellularLocation>
        <location evidence="11">Cell inner membrane</location>
        <topology evidence="11">Multi-pass membrane protein</topology>
    </subcellularLocation>
</comment>
<dbReference type="PANTHER" id="PTHR43221">
    <property type="entry name" value="PROTEASE HTPX"/>
    <property type="match status" value="1"/>
</dbReference>
<dbReference type="GO" id="GO:0005886">
    <property type="term" value="C:plasma membrane"/>
    <property type="evidence" value="ECO:0007669"/>
    <property type="project" value="UniProtKB-SubCell"/>
</dbReference>
<evidence type="ECO:0000256" key="3">
    <source>
        <dbReference type="ARBA" id="ARBA00022670"/>
    </source>
</evidence>
<evidence type="ECO:0000256" key="8">
    <source>
        <dbReference type="ARBA" id="ARBA00022989"/>
    </source>
</evidence>
<dbReference type="InterPro" id="IPR022919">
    <property type="entry name" value="Pept_M48_protease_HtpX"/>
</dbReference>
<evidence type="ECO:0000256" key="5">
    <source>
        <dbReference type="ARBA" id="ARBA00022723"/>
    </source>
</evidence>
<dbReference type="InterPro" id="IPR001915">
    <property type="entry name" value="Peptidase_M48"/>
</dbReference>
<dbReference type="EC" id="3.4.24.-" evidence="11"/>
<feature type="binding site" evidence="11">
    <location>
        <position position="131"/>
    </location>
    <ligand>
        <name>Zn(2+)</name>
        <dbReference type="ChEBI" id="CHEBI:29105"/>
        <note>catalytic</note>
    </ligand>
</feature>
<comment type="similarity">
    <text evidence="1 11">Belongs to the peptidase M48B family.</text>
</comment>
<dbReference type="Pfam" id="PF01435">
    <property type="entry name" value="Peptidase_M48"/>
    <property type="match status" value="1"/>
</dbReference>
<keyword evidence="6 11" id="KW-0378">Hydrolase</keyword>
<protein>
    <recommendedName>
        <fullName evidence="11">Protease HtpX homolog</fullName>
        <ecNumber evidence="11">3.4.24.-</ecNumber>
    </recommendedName>
</protein>
<feature type="transmembrane region" description="Helical" evidence="11">
    <location>
        <begin position="31"/>
        <end position="48"/>
    </location>
</feature>
<proteinExistence type="inferred from homology"/>
<dbReference type="HAMAP" id="MF_00188">
    <property type="entry name" value="Pept_M48_protease_HtpX"/>
    <property type="match status" value="1"/>
</dbReference>
<dbReference type="HOGENOM" id="CLU_042266_3_0_7"/>
<keyword evidence="14" id="KW-1185">Reference proteome</keyword>
<evidence type="ECO:0000256" key="6">
    <source>
        <dbReference type="ARBA" id="ARBA00022801"/>
    </source>
</evidence>
<keyword evidence="8 11" id="KW-1133">Transmembrane helix</keyword>
<dbReference type="InterPro" id="IPR050083">
    <property type="entry name" value="HtpX_protease"/>
</dbReference>
<organism evidence="13 14">
    <name type="scientific">Oleidesulfovibrio alaskensis (strain ATCC BAA-1058 / DSM 17464 / G20)</name>
    <name type="common">Desulfovibrio alaskensis</name>
    <dbReference type="NCBI Taxonomy" id="207559"/>
    <lineage>
        <taxon>Bacteria</taxon>
        <taxon>Pseudomonadati</taxon>
        <taxon>Thermodesulfobacteriota</taxon>
        <taxon>Desulfovibrionia</taxon>
        <taxon>Desulfovibrionales</taxon>
        <taxon>Desulfovibrionaceae</taxon>
        <taxon>Oleidesulfovibrio</taxon>
    </lineage>
</organism>
<dbReference type="GO" id="GO:0006508">
    <property type="term" value="P:proteolysis"/>
    <property type="evidence" value="ECO:0007669"/>
    <property type="project" value="UniProtKB-KW"/>
</dbReference>
<dbReference type="STRING" id="207559.Dde_1051"/>
<evidence type="ECO:0000313" key="13">
    <source>
        <dbReference type="EMBL" id="ABB37852.1"/>
    </source>
</evidence>
<evidence type="ECO:0000256" key="4">
    <source>
        <dbReference type="ARBA" id="ARBA00022692"/>
    </source>
</evidence>
<feature type="active site" evidence="11">
    <location>
        <position position="132"/>
    </location>
</feature>
<feature type="transmembrane region" description="Helical" evidence="11">
    <location>
        <begin position="181"/>
        <end position="201"/>
    </location>
</feature>
<feature type="transmembrane region" description="Helical" evidence="11">
    <location>
        <begin position="7"/>
        <end position="25"/>
    </location>
</feature>
<dbReference type="Proteomes" id="UP000002710">
    <property type="component" value="Chromosome"/>
</dbReference>
<comment type="cofactor">
    <cofactor evidence="11">
        <name>Zn(2+)</name>
        <dbReference type="ChEBI" id="CHEBI:29105"/>
    </cofactor>
    <text evidence="11">Binds 1 zinc ion per subunit.</text>
</comment>
<dbReference type="GO" id="GO:0008270">
    <property type="term" value="F:zinc ion binding"/>
    <property type="evidence" value="ECO:0007669"/>
    <property type="project" value="UniProtKB-UniRule"/>
</dbReference>
<name>Q313P4_OLEA2</name>
<keyword evidence="7 11" id="KW-0862">Zinc</keyword>
<keyword evidence="10 11" id="KW-0472">Membrane</keyword>
<evidence type="ECO:0000313" key="14">
    <source>
        <dbReference type="Proteomes" id="UP000002710"/>
    </source>
</evidence>
<dbReference type="KEGG" id="dde:Dde_1051"/>
<feature type="transmembrane region" description="Helical" evidence="11">
    <location>
        <begin position="141"/>
        <end position="161"/>
    </location>
</feature>
<evidence type="ECO:0000256" key="11">
    <source>
        <dbReference type="HAMAP-Rule" id="MF_00188"/>
    </source>
</evidence>
<gene>
    <name evidence="11" type="primary">htpX</name>
    <name evidence="13" type="ordered locus">Dde_1051</name>
</gene>